<dbReference type="EMBL" id="JH793022">
    <property type="protein sequence ID" value="ELQ35078.1"/>
    <property type="molecule type" value="Genomic_DNA"/>
</dbReference>
<name>A0AA97PHV2_PYRO3</name>
<protein>
    <submittedName>
        <fullName evidence="1">Uncharacterized protein</fullName>
    </submittedName>
</protein>
<gene>
    <name evidence="1" type="ORF">OOU_Y34scaffold00726g38</name>
</gene>
<organism evidence="1">
    <name type="scientific">Pyricularia oryzae (strain Y34)</name>
    <name type="common">Rice blast fungus</name>
    <name type="synonym">Magnaporthe oryzae</name>
    <dbReference type="NCBI Taxonomy" id="1143189"/>
    <lineage>
        <taxon>Eukaryota</taxon>
        <taxon>Fungi</taxon>
        <taxon>Dikarya</taxon>
        <taxon>Ascomycota</taxon>
        <taxon>Pezizomycotina</taxon>
        <taxon>Sordariomycetes</taxon>
        <taxon>Sordariomycetidae</taxon>
        <taxon>Magnaporthales</taxon>
        <taxon>Pyriculariaceae</taxon>
        <taxon>Pyricularia</taxon>
    </lineage>
</organism>
<dbReference type="Proteomes" id="UP000011086">
    <property type="component" value="Unassembled WGS sequence"/>
</dbReference>
<evidence type="ECO:0000313" key="1">
    <source>
        <dbReference type="EMBL" id="ELQ35078.1"/>
    </source>
</evidence>
<sequence length="282" mass="30551">MLRKLTAAASVSVQCGSITVTGSVRNVPVVATDRAFQAVWSSLRPGPEVISKARSVRSRHIYLRLTWPTAQGMRLENGSSKSLRPLMMKMLGFEEVRASKATATNLLGRSGVATSTGAAGPHTPFSRQSPTYLTTITRSVGSRTLPKFPQFEGDWDQAYVPFAVYPTCMRCFERAVYLGTGSRRPSQVSLCMNVDGGQSSSTPSLEGGFNETTHGSASYEVTPTLSISEVNIHRHPCNICKPSGHLFARIAKNGRVANGGYRPKQITAIIEEDALNNDMQPV</sequence>
<dbReference type="AlphaFoldDB" id="A0AA97PHV2"/>
<accession>A0AA97PHV2</accession>
<proteinExistence type="predicted"/>
<reference evidence="1" key="1">
    <citation type="journal article" date="2012" name="PLoS Genet.">
        <title>Comparative analysis of the genomes of two field isolates of the rice blast fungus Magnaporthe oryzae.</title>
        <authorList>
            <person name="Xue M."/>
            <person name="Yang J."/>
            <person name="Li Z."/>
            <person name="Hu S."/>
            <person name="Yao N."/>
            <person name="Dean R.A."/>
            <person name="Zhao W."/>
            <person name="Shen M."/>
            <person name="Zhang H."/>
            <person name="Li C."/>
            <person name="Liu L."/>
            <person name="Cao L."/>
            <person name="Xu X."/>
            <person name="Xing Y."/>
            <person name="Hsiang T."/>
            <person name="Zhang Z."/>
            <person name="Xu J.R."/>
            <person name="Peng Y.L."/>
        </authorList>
    </citation>
    <scope>NUCLEOTIDE SEQUENCE</scope>
    <source>
        <strain evidence="1">Y34</strain>
    </source>
</reference>